<dbReference type="InterPro" id="IPR028082">
    <property type="entry name" value="Peripla_BP_I"/>
</dbReference>
<evidence type="ECO:0000256" key="3">
    <source>
        <dbReference type="ARBA" id="ARBA00022989"/>
    </source>
</evidence>
<evidence type="ECO:0000256" key="2">
    <source>
        <dbReference type="ARBA" id="ARBA00022692"/>
    </source>
</evidence>
<dbReference type="InterPro" id="IPR001828">
    <property type="entry name" value="ANF_lig-bd_rcpt"/>
</dbReference>
<name>A0A7R8WEJ0_9CRUS</name>
<dbReference type="SUPFAM" id="SSF53822">
    <property type="entry name" value="Periplasmic binding protein-like I"/>
    <property type="match status" value="1"/>
</dbReference>
<gene>
    <name evidence="6" type="ORF">CTOB1V02_LOCUS6746</name>
</gene>
<reference evidence="6" key="1">
    <citation type="submission" date="2020-11" db="EMBL/GenBank/DDBJ databases">
        <authorList>
            <person name="Tran Van P."/>
        </authorList>
    </citation>
    <scope>NUCLEOTIDE SEQUENCE</scope>
</reference>
<keyword evidence="4" id="KW-0472">Membrane</keyword>
<dbReference type="Pfam" id="PF01094">
    <property type="entry name" value="ANF_receptor"/>
    <property type="match status" value="1"/>
</dbReference>
<evidence type="ECO:0000256" key="4">
    <source>
        <dbReference type="ARBA" id="ARBA00023136"/>
    </source>
</evidence>
<comment type="subcellular location">
    <subcellularLocation>
        <location evidence="1">Membrane</location>
    </subcellularLocation>
</comment>
<keyword evidence="3" id="KW-1133">Transmembrane helix</keyword>
<dbReference type="AlphaFoldDB" id="A0A7R8WEJ0"/>
<sequence>MMVVVCAKEEVTSSSSSRGLLRLQQLYQSLVDPHVSPGFLQIRLVKRMIFPNETLDFLRQRETMDRESKKYIVLDCSPKNARELIISHVRDIHMGRRNYHYLLSGLIMDEPWDAKVKELGALNITGFRVVDRTSRYTKTVLDRRKDRKSFSANAALMHDAVSVFIEGVNRLLERGEAEMFEHPGPGATDACLSYREQIHPWVNGTYITNAMRTVDLQALSGRIKFNNEGQRIDYMLDIVEMTIHSDTVKIGTWSPTERLRITPPKYIRISPKETETGNRTYIVTSIIRALSSSLSFLSYGDEDEWRAEGPLLTTSVLLRRVVGRGVQLDKKLFFYESNFFFFTITTPVAICCCYACLSVRMREARDAVLLDY</sequence>
<dbReference type="GO" id="GO:0016020">
    <property type="term" value="C:membrane"/>
    <property type="evidence" value="ECO:0007669"/>
    <property type="project" value="UniProtKB-SubCell"/>
</dbReference>
<evidence type="ECO:0000259" key="5">
    <source>
        <dbReference type="Pfam" id="PF01094"/>
    </source>
</evidence>
<proteinExistence type="predicted"/>
<dbReference type="Gene3D" id="3.40.50.2300">
    <property type="match status" value="2"/>
</dbReference>
<accession>A0A7R8WEJ0</accession>
<keyword evidence="2" id="KW-0812">Transmembrane</keyword>
<protein>
    <recommendedName>
        <fullName evidence="5">Receptor ligand binding region domain-containing protein</fullName>
    </recommendedName>
</protein>
<organism evidence="6">
    <name type="scientific">Cyprideis torosa</name>
    <dbReference type="NCBI Taxonomy" id="163714"/>
    <lineage>
        <taxon>Eukaryota</taxon>
        <taxon>Metazoa</taxon>
        <taxon>Ecdysozoa</taxon>
        <taxon>Arthropoda</taxon>
        <taxon>Crustacea</taxon>
        <taxon>Oligostraca</taxon>
        <taxon>Ostracoda</taxon>
        <taxon>Podocopa</taxon>
        <taxon>Podocopida</taxon>
        <taxon>Cytherocopina</taxon>
        <taxon>Cytheroidea</taxon>
        <taxon>Cytherideidae</taxon>
        <taxon>Cyprideis</taxon>
    </lineage>
</organism>
<evidence type="ECO:0000256" key="1">
    <source>
        <dbReference type="ARBA" id="ARBA00004370"/>
    </source>
</evidence>
<dbReference type="OrthoDB" id="6374188at2759"/>
<evidence type="ECO:0000313" key="6">
    <source>
        <dbReference type="EMBL" id="CAD7228868.1"/>
    </source>
</evidence>
<feature type="domain" description="Receptor ligand binding region" evidence="5">
    <location>
        <begin position="23"/>
        <end position="242"/>
    </location>
</feature>
<dbReference type="EMBL" id="OB661734">
    <property type="protein sequence ID" value="CAD7228868.1"/>
    <property type="molecule type" value="Genomic_DNA"/>
</dbReference>